<evidence type="ECO:0000313" key="14">
    <source>
        <dbReference type="Proteomes" id="UP000253490"/>
    </source>
</evidence>
<dbReference type="InterPro" id="IPR045085">
    <property type="entry name" value="HLD_clamp_pol_III_gamma_tau"/>
</dbReference>
<gene>
    <name evidence="13" type="ORF">DES36_101206</name>
</gene>
<accession>A0A366IFL8</accession>
<evidence type="ECO:0000256" key="10">
    <source>
        <dbReference type="ARBA" id="ARBA00022932"/>
    </source>
</evidence>
<evidence type="ECO:0000256" key="1">
    <source>
        <dbReference type="ARBA" id="ARBA00006360"/>
    </source>
</evidence>
<dbReference type="GO" id="GO:0006261">
    <property type="term" value="P:DNA-templated DNA replication"/>
    <property type="evidence" value="ECO:0007669"/>
    <property type="project" value="TreeGrafter"/>
</dbReference>
<dbReference type="SMART" id="SM00382">
    <property type="entry name" value="AAA"/>
    <property type="match status" value="1"/>
</dbReference>
<dbReference type="Pfam" id="PF22608">
    <property type="entry name" value="DNAX_ATPase_lid"/>
    <property type="match status" value="1"/>
</dbReference>
<dbReference type="CDD" id="cd18137">
    <property type="entry name" value="HLD_clamp_pol_III_gamma_tau"/>
    <property type="match status" value="1"/>
</dbReference>
<keyword evidence="7" id="KW-0547">Nucleotide-binding</keyword>
<dbReference type="InterPro" id="IPR003593">
    <property type="entry name" value="AAA+_ATPase"/>
</dbReference>
<protein>
    <recommendedName>
        <fullName evidence="2">DNA-directed DNA polymerase</fullName>
        <ecNumber evidence="2">2.7.7.7</ecNumber>
    </recommendedName>
</protein>
<name>A0A366IFL8_9FIRM</name>
<dbReference type="GO" id="GO:0009360">
    <property type="term" value="C:DNA polymerase III complex"/>
    <property type="evidence" value="ECO:0007669"/>
    <property type="project" value="InterPro"/>
</dbReference>
<dbReference type="RefSeq" id="WP_113919360.1">
    <property type="nucleotide sequence ID" value="NZ_QNRX01000001.1"/>
</dbReference>
<dbReference type="GO" id="GO:0005524">
    <property type="term" value="F:ATP binding"/>
    <property type="evidence" value="ECO:0007669"/>
    <property type="project" value="UniProtKB-KW"/>
</dbReference>
<evidence type="ECO:0000256" key="7">
    <source>
        <dbReference type="ARBA" id="ARBA00022741"/>
    </source>
</evidence>
<dbReference type="FunFam" id="1.10.8.60:FF:000013">
    <property type="entry name" value="DNA polymerase III subunit gamma/tau"/>
    <property type="match status" value="1"/>
</dbReference>
<comment type="similarity">
    <text evidence="1">Belongs to the DnaX/STICHEL family.</text>
</comment>
<evidence type="ECO:0000256" key="5">
    <source>
        <dbReference type="ARBA" id="ARBA00022705"/>
    </source>
</evidence>
<feature type="domain" description="AAA+ ATPase" evidence="12">
    <location>
        <begin position="37"/>
        <end position="179"/>
    </location>
</feature>
<sequence length="510" mass="57873">MEHIALYRRYRPTNFSEVIGQDNIVKILKNQIITEKIGHAYLFSGTRGTGKTSAAKIFAKAVNCENHGTGEPCQKCETCKAIDNNNIMDIVEIDAASNRGVDEIRELRERVKYPPTVGSYKVYIIDEVHMLTTEAFNALLKTLEEPPKHVIFILATTEPNKLPTTILSRCQRFHFKRLELKDIYSRMDYICTELNVQIEEKTLKLIAKNADGAMRDALSILEQCLSISDDNMVDYNSVKELLGISGDQLVYGLIENIIHKDIHSALNTLEQAYGNGKEIAQLVNQMVVCLRDMLILKVTNSSDNLMEASEENTNTLRELSTQVENELLSYYIESLAEMESKIKYSTLPKVLMEVLLIKLCSVGLSTNTVTNSNVEIAQDKISNRKPIEKIIESTQSKNNRQEERKQAKGNIDFETLCNTIKKDRPLIGTALEMGTCKEISDEKCSVAFNKDNSFHYNTVHKNRQYIEDQVKKLINPNCYFNCGTEEKGGDDFLSRTKEVFGEDKVFLTDK</sequence>
<keyword evidence="14" id="KW-1185">Reference proteome</keyword>
<dbReference type="PANTHER" id="PTHR11669:SF0">
    <property type="entry name" value="PROTEIN STICHEL-LIKE 2"/>
    <property type="match status" value="1"/>
</dbReference>
<evidence type="ECO:0000256" key="4">
    <source>
        <dbReference type="ARBA" id="ARBA00022695"/>
    </source>
</evidence>
<keyword evidence="3" id="KW-0808">Transferase</keyword>
<dbReference type="EMBL" id="QNRX01000001">
    <property type="protein sequence ID" value="RBP70151.1"/>
    <property type="molecule type" value="Genomic_DNA"/>
</dbReference>
<evidence type="ECO:0000256" key="3">
    <source>
        <dbReference type="ARBA" id="ARBA00022679"/>
    </source>
</evidence>
<dbReference type="Pfam" id="PF13177">
    <property type="entry name" value="DNA_pol3_delta2"/>
    <property type="match status" value="1"/>
</dbReference>
<dbReference type="Gene3D" id="1.10.8.60">
    <property type="match status" value="1"/>
</dbReference>
<evidence type="ECO:0000256" key="2">
    <source>
        <dbReference type="ARBA" id="ARBA00012417"/>
    </source>
</evidence>
<dbReference type="OrthoDB" id="9810148at2"/>
<keyword evidence="6" id="KW-0479">Metal-binding</keyword>
<dbReference type="Proteomes" id="UP000253490">
    <property type="component" value="Unassembled WGS sequence"/>
</dbReference>
<dbReference type="EC" id="2.7.7.7" evidence="2"/>
<dbReference type="NCBIfam" id="TIGR02397">
    <property type="entry name" value="dnaX_nterm"/>
    <property type="match status" value="1"/>
</dbReference>
<evidence type="ECO:0000256" key="6">
    <source>
        <dbReference type="ARBA" id="ARBA00022723"/>
    </source>
</evidence>
<keyword evidence="9" id="KW-0067">ATP-binding</keyword>
<dbReference type="Pfam" id="PF12169">
    <property type="entry name" value="DNA_pol3_gamma3"/>
    <property type="match status" value="1"/>
</dbReference>
<dbReference type="InterPro" id="IPR050238">
    <property type="entry name" value="DNA_Rep/Repair_Clamp_Loader"/>
</dbReference>
<keyword evidence="10" id="KW-0239">DNA-directed DNA polymerase</keyword>
<proteinExistence type="inferred from homology"/>
<keyword evidence="5" id="KW-0235">DNA replication</keyword>
<evidence type="ECO:0000313" key="13">
    <source>
        <dbReference type="EMBL" id="RBP70151.1"/>
    </source>
</evidence>
<dbReference type="FunFam" id="3.40.50.300:FF:000014">
    <property type="entry name" value="DNA polymerase III subunit gamma/tau"/>
    <property type="match status" value="1"/>
</dbReference>
<dbReference type="SUPFAM" id="SSF52540">
    <property type="entry name" value="P-loop containing nucleoside triphosphate hydrolases"/>
    <property type="match status" value="1"/>
</dbReference>
<dbReference type="SUPFAM" id="SSF48019">
    <property type="entry name" value="post-AAA+ oligomerization domain-like"/>
    <property type="match status" value="1"/>
</dbReference>
<dbReference type="InterPro" id="IPR022754">
    <property type="entry name" value="DNA_pol_III_gamma-3"/>
</dbReference>
<dbReference type="InterPro" id="IPR008921">
    <property type="entry name" value="DNA_pol3_clamp-load_cplx_C"/>
</dbReference>
<keyword evidence="4" id="KW-0548">Nucleotidyltransferase</keyword>
<dbReference type="Gene3D" id="1.20.272.10">
    <property type="match status" value="1"/>
</dbReference>
<dbReference type="GO" id="GO:0003887">
    <property type="term" value="F:DNA-directed DNA polymerase activity"/>
    <property type="evidence" value="ECO:0007669"/>
    <property type="project" value="UniProtKB-KW"/>
</dbReference>
<evidence type="ECO:0000256" key="9">
    <source>
        <dbReference type="ARBA" id="ARBA00022840"/>
    </source>
</evidence>
<dbReference type="GO" id="GO:0003677">
    <property type="term" value="F:DNA binding"/>
    <property type="evidence" value="ECO:0007669"/>
    <property type="project" value="InterPro"/>
</dbReference>
<dbReference type="Gene3D" id="3.40.50.300">
    <property type="entry name" value="P-loop containing nucleotide triphosphate hydrolases"/>
    <property type="match status" value="1"/>
</dbReference>
<dbReference type="PANTHER" id="PTHR11669">
    <property type="entry name" value="REPLICATION FACTOR C / DNA POLYMERASE III GAMMA-TAU SUBUNIT"/>
    <property type="match status" value="1"/>
</dbReference>
<keyword evidence="8" id="KW-0862">Zinc</keyword>
<dbReference type="NCBIfam" id="NF004046">
    <property type="entry name" value="PRK05563.1"/>
    <property type="match status" value="1"/>
</dbReference>
<organism evidence="13 14">
    <name type="scientific">Alkalibaculum bacchi</name>
    <dbReference type="NCBI Taxonomy" id="645887"/>
    <lineage>
        <taxon>Bacteria</taxon>
        <taxon>Bacillati</taxon>
        <taxon>Bacillota</taxon>
        <taxon>Clostridia</taxon>
        <taxon>Eubacteriales</taxon>
        <taxon>Eubacteriaceae</taxon>
        <taxon>Alkalibaculum</taxon>
    </lineage>
</organism>
<evidence type="ECO:0000256" key="8">
    <source>
        <dbReference type="ARBA" id="ARBA00022833"/>
    </source>
</evidence>
<dbReference type="InterPro" id="IPR027417">
    <property type="entry name" value="P-loop_NTPase"/>
</dbReference>
<dbReference type="AlphaFoldDB" id="A0A366IFL8"/>
<comment type="catalytic activity">
    <reaction evidence="11">
        <text>DNA(n) + a 2'-deoxyribonucleoside 5'-triphosphate = DNA(n+1) + diphosphate</text>
        <dbReference type="Rhea" id="RHEA:22508"/>
        <dbReference type="Rhea" id="RHEA-COMP:17339"/>
        <dbReference type="Rhea" id="RHEA-COMP:17340"/>
        <dbReference type="ChEBI" id="CHEBI:33019"/>
        <dbReference type="ChEBI" id="CHEBI:61560"/>
        <dbReference type="ChEBI" id="CHEBI:173112"/>
        <dbReference type="EC" id="2.7.7.7"/>
    </reaction>
</comment>
<dbReference type="GO" id="GO:0046872">
    <property type="term" value="F:metal ion binding"/>
    <property type="evidence" value="ECO:0007669"/>
    <property type="project" value="UniProtKB-KW"/>
</dbReference>
<evidence type="ECO:0000256" key="11">
    <source>
        <dbReference type="ARBA" id="ARBA00049244"/>
    </source>
</evidence>
<evidence type="ECO:0000259" key="12">
    <source>
        <dbReference type="SMART" id="SM00382"/>
    </source>
</evidence>
<comment type="caution">
    <text evidence="13">The sequence shown here is derived from an EMBL/GenBank/DDBJ whole genome shotgun (WGS) entry which is preliminary data.</text>
</comment>
<dbReference type="CDD" id="cd00009">
    <property type="entry name" value="AAA"/>
    <property type="match status" value="1"/>
</dbReference>
<dbReference type="InterPro" id="IPR012763">
    <property type="entry name" value="DNA_pol_III_sug/sutau_N"/>
</dbReference>
<reference evidence="13 14" key="1">
    <citation type="submission" date="2018-06" db="EMBL/GenBank/DDBJ databases">
        <title>Genomic Encyclopedia of Type Strains, Phase IV (KMG-IV): sequencing the most valuable type-strain genomes for metagenomic binning, comparative biology and taxonomic classification.</title>
        <authorList>
            <person name="Goeker M."/>
        </authorList>
    </citation>
    <scope>NUCLEOTIDE SEQUENCE [LARGE SCALE GENOMIC DNA]</scope>
    <source>
        <strain evidence="13 14">DSM 22112</strain>
    </source>
</reference>